<dbReference type="KEGG" id="acan:ACA1_360230"/>
<sequence>MEIVTIQEVSEESALDHISRFLQDENMMALVNPDVTAQLQRVQEAMKKRGVMLRPEDLDEDDGSTTLPEAAPTTPKKQTTQKADATPEKKAKSSKKEKRKSGSKRKLMEEED</sequence>
<dbReference type="AlphaFoldDB" id="L8HE20"/>
<evidence type="ECO:0000313" key="2">
    <source>
        <dbReference type="EMBL" id="ELR23008.1"/>
    </source>
</evidence>
<dbReference type="Proteomes" id="UP000011083">
    <property type="component" value="Unassembled WGS sequence"/>
</dbReference>
<name>L8HE20_ACACF</name>
<feature type="compositionally biased region" description="Low complexity" evidence="1">
    <location>
        <begin position="70"/>
        <end position="84"/>
    </location>
</feature>
<feature type="compositionally biased region" description="Basic residues" evidence="1">
    <location>
        <begin position="92"/>
        <end position="105"/>
    </location>
</feature>
<evidence type="ECO:0000313" key="3">
    <source>
        <dbReference type="Proteomes" id="UP000011083"/>
    </source>
</evidence>
<accession>L8HE20</accession>
<proteinExistence type="predicted"/>
<dbReference type="EMBL" id="KB007867">
    <property type="protein sequence ID" value="ELR23008.1"/>
    <property type="molecule type" value="Genomic_DNA"/>
</dbReference>
<feature type="region of interest" description="Disordered" evidence="1">
    <location>
        <begin position="48"/>
        <end position="112"/>
    </location>
</feature>
<dbReference type="VEuPathDB" id="AmoebaDB:ACA1_360230"/>
<organism evidence="2 3">
    <name type="scientific">Acanthamoeba castellanii (strain ATCC 30010 / Neff)</name>
    <dbReference type="NCBI Taxonomy" id="1257118"/>
    <lineage>
        <taxon>Eukaryota</taxon>
        <taxon>Amoebozoa</taxon>
        <taxon>Discosea</taxon>
        <taxon>Longamoebia</taxon>
        <taxon>Centramoebida</taxon>
        <taxon>Acanthamoebidae</taxon>
        <taxon>Acanthamoeba</taxon>
    </lineage>
</organism>
<reference evidence="2 3" key="1">
    <citation type="journal article" date="2013" name="Genome Biol.">
        <title>Genome of Acanthamoeba castellanii highlights extensive lateral gene transfer and early evolution of tyrosine kinase signaling.</title>
        <authorList>
            <person name="Clarke M."/>
            <person name="Lohan A.J."/>
            <person name="Liu B."/>
            <person name="Lagkouvardos I."/>
            <person name="Roy S."/>
            <person name="Zafar N."/>
            <person name="Bertelli C."/>
            <person name="Schilde C."/>
            <person name="Kianianmomeni A."/>
            <person name="Burglin T.R."/>
            <person name="Frech C."/>
            <person name="Turcotte B."/>
            <person name="Kopec K.O."/>
            <person name="Synnott J.M."/>
            <person name="Choo C."/>
            <person name="Paponov I."/>
            <person name="Finkler A."/>
            <person name="Soon Heng Tan C."/>
            <person name="Hutchins A.P."/>
            <person name="Weinmeier T."/>
            <person name="Rattei T."/>
            <person name="Chu J.S."/>
            <person name="Gimenez G."/>
            <person name="Irimia M."/>
            <person name="Rigden D.J."/>
            <person name="Fitzpatrick D.A."/>
            <person name="Lorenzo-Morales J."/>
            <person name="Bateman A."/>
            <person name="Chiu C.H."/>
            <person name="Tang P."/>
            <person name="Hegemann P."/>
            <person name="Fromm H."/>
            <person name="Raoult D."/>
            <person name="Greub G."/>
            <person name="Miranda-Saavedra D."/>
            <person name="Chen N."/>
            <person name="Nash P."/>
            <person name="Ginger M.L."/>
            <person name="Horn M."/>
            <person name="Schaap P."/>
            <person name="Caler L."/>
            <person name="Loftus B."/>
        </authorList>
    </citation>
    <scope>NUCLEOTIDE SEQUENCE [LARGE SCALE GENOMIC DNA]</scope>
    <source>
        <strain evidence="2 3">Neff</strain>
    </source>
</reference>
<dbReference type="RefSeq" id="XP_004352485.1">
    <property type="nucleotide sequence ID" value="XM_004352433.1"/>
</dbReference>
<gene>
    <name evidence="2" type="ORF">ACA1_360230</name>
</gene>
<protein>
    <submittedName>
        <fullName evidence="2">Uncharacterized protein</fullName>
    </submittedName>
</protein>
<evidence type="ECO:0000256" key="1">
    <source>
        <dbReference type="SAM" id="MobiDB-lite"/>
    </source>
</evidence>
<keyword evidence="3" id="KW-1185">Reference proteome</keyword>
<dbReference type="GeneID" id="14923977"/>